<protein>
    <submittedName>
        <fullName evidence="1">Uncharacterized protein</fullName>
    </submittedName>
</protein>
<proteinExistence type="predicted"/>
<organism evidence="1 2">
    <name type="scientific">Elysia crispata</name>
    <name type="common">lettuce slug</name>
    <dbReference type="NCBI Taxonomy" id="231223"/>
    <lineage>
        <taxon>Eukaryota</taxon>
        <taxon>Metazoa</taxon>
        <taxon>Spiralia</taxon>
        <taxon>Lophotrochozoa</taxon>
        <taxon>Mollusca</taxon>
        <taxon>Gastropoda</taxon>
        <taxon>Heterobranchia</taxon>
        <taxon>Euthyneura</taxon>
        <taxon>Panpulmonata</taxon>
        <taxon>Sacoglossa</taxon>
        <taxon>Placobranchoidea</taxon>
        <taxon>Plakobranchidae</taxon>
        <taxon>Elysia</taxon>
    </lineage>
</organism>
<reference evidence="1" key="1">
    <citation type="journal article" date="2023" name="G3 (Bethesda)">
        <title>A reference genome for the long-term kleptoplast-retaining sea slug Elysia crispata morphotype clarki.</title>
        <authorList>
            <person name="Eastman K.E."/>
            <person name="Pendleton A.L."/>
            <person name="Shaikh M.A."/>
            <person name="Suttiyut T."/>
            <person name="Ogas R."/>
            <person name="Tomko P."/>
            <person name="Gavelis G."/>
            <person name="Widhalm J.R."/>
            <person name="Wisecaver J.H."/>
        </authorList>
    </citation>
    <scope>NUCLEOTIDE SEQUENCE</scope>
    <source>
        <strain evidence="1">ECLA1</strain>
    </source>
</reference>
<gene>
    <name evidence="1" type="ORF">RRG08_029843</name>
</gene>
<evidence type="ECO:0000313" key="1">
    <source>
        <dbReference type="EMBL" id="KAK3772927.1"/>
    </source>
</evidence>
<dbReference type="EMBL" id="JAWDGP010003587">
    <property type="protein sequence ID" value="KAK3772927.1"/>
    <property type="molecule type" value="Genomic_DNA"/>
</dbReference>
<evidence type="ECO:0000313" key="2">
    <source>
        <dbReference type="Proteomes" id="UP001283361"/>
    </source>
</evidence>
<dbReference type="Proteomes" id="UP001283361">
    <property type="component" value="Unassembled WGS sequence"/>
</dbReference>
<dbReference type="AlphaFoldDB" id="A0AAE0ZPD1"/>
<keyword evidence="2" id="KW-1185">Reference proteome</keyword>
<name>A0AAE0ZPD1_9GAST</name>
<comment type="caution">
    <text evidence="1">The sequence shown here is derived from an EMBL/GenBank/DDBJ whole genome shotgun (WGS) entry which is preliminary data.</text>
</comment>
<sequence length="178" mass="19592">MEQLQNLLNHWKGNGEVVILESSCNSADSTMVGASGLAVETFFNSQDSSIKLAEGTHETNTTGDDVLVLETPGISFAAAKLVRVKAKGRPKIKQTFTGRKRKARIPLQYSKLHQEERLKILLSGAVSNFADSDLHEVYDVDAIKPYNEISSCLLDEYADIACVRSYLVTVHSSCFSHD</sequence>
<accession>A0AAE0ZPD1</accession>